<dbReference type="AlphaFoldDB" id="R1GA10"/>
<dbReference type="Gene3D" id="3.40.190.10">
    <property type="entry name" value="Periplasmic binding protein-like II"/>
    <property type="match status" value="1"/>
</dbReference>
<evidence type="ECO:0000313" key="2">
    <source>
        <dbReference type="Proteomes" id="UP000014139"/>
    </source>
</evidence>
<proteinExistence type="predicted"/>
<organism evidence="1 2">
    <name type="scientific">Amycolatopsis vancoresmycina DSM 44592</name>
    <dbReference type="NCBI Taxonomy" id="1292037"/>
    <lineage>
        <taxon>Bacteria</taxon>
        <taxon>Bacillati</taxon>
        <taxon>Actinomycetota</taxon>
        <taxon>Actinomycetes</taxon>
        <taxon>Pseudonocardiales</taxon>
        <taxon>Pseudonocardiaceae</taxon>
        <taxon>Amycolatopsis</taxon>
    </lineage>
</organism>
<dbReference type="Proteomes" id="UP000014139">
    <property type="component" value="Unassembled WGS sequence"/>
</dbReference>
<reference evidence="1 2" key="1">
    <citation type="submission" date="2013-02" db="EMBL/GenBank/DDBJ databases">
        <title>Draft genome sequence of Amycolatopsis vancoresmycina strain DSM 44592T.</title>
        <authorList>
            <person name="Kumar S."/>
            <person name="Kaur N."/>
            <person name="Kaur C."/>
            <person name="Raghava G.P.S."/>
            <person name="Mayilraj S."/>
        </authorList>
    </citation>
    <scope>NUCLEOTIDE SEQUENCE [LARGE SCALE GENOMIC DNA]</scope>
    <source>
        <strain evidence="1 2">DSM 44592</strain>
    </source>
</reference>
<protein>
    <submittedName>
        <fullName evidence="1">ABC transporter substrate-binding protein</fullName>
    </submittedName>
</protein>
<evidence type="ECO:0000313" key="1">
    <source>
        <dbReference type="EMBL" id="EOD68208.1"/>
    </source>
</evidence>
<name>R1GA10_9PSEU</name>
<sequence length="63" mass="6813">MYDVLDEAARRVPDWTWGPNALRMFSAVVDHLGGVKTGGTTLAAAVRQTQADAVAELRERGLT</sequence>
<dbReference type="eggNOG" id="COG1653">
    <property type="taxonomic scope" value="Bacteria"/>
</dbReference>
<gene>
    <name evidence="1" type="ORF">H480_12522</name>
</gene>
<comment type="caution">
    <text evidence="1">The sequence shown here is derived from an EMBL/GenBank/DDBJ whole genome shotgun (WGS) entry which is preliminary data.</text>
</comment>
<dbReference type="EMBL" id="AOUO01000166">
    <property type="protein sequence ID" value="EOD68208.1"/>
    <property type="molecule type" value="Genomic_DNA"/>
</dbReference>
<accession>R1GA10</accession>
<feature type="non-terminal residue" evidence="1">
    <location>
        <position position="63"/>
    </location>
</feature>
<keyword evidence="2" id="KW-1185">Reference proteome</keyword>